<dbReference type="InterPro" id="IPR058548">
    <property type="entry name" value="MlaB-like_STAS"/>
</dbReference>
<organism evidence="2 3">
    <name type="scientific">Cryptosporangium japonicum</name>
    <dbReference type="NCBI Taxonomy" id="80872"/>
    <lineage>
        <taxon>Bacteria</taxon>
        <taxon>Bacillati</taxon>
        <taxon>Actinomycetota</taxon>
        <taxon>Actinomycetes</taxon>
        <taxon>Cryptosporangiales</taxon>
        <taxon>Cryptosporangiaceae</taxon>
        <taxon>Cryptosporangium</taxon>
    </lineage>
</organism>
<feature type="domain" description="STAS" evidence="1">
    <location>
        <begin position="1"/>
        <end position="81"/>
    </location>
</feature>
<protein>
    <recommendedName>
        <fullName evidence="1">STAS domain-containing protein</fullName>
    </recommendedName>
</protein>
<name>A0ABN0TTA4_9ACTN</name>
<reference evidence="2 3" key="1">
    <citation type="journal article" date="2019" name="Int. J. Syst. Evol. Microbiol.">
        <title>The Global Catalogue of Microorganisms (GCM) 10K type strain sequencing project: providing services to taxonomists for standard genome sequencing and annotation.</title>
        <authorList>
            <consortium name="The Broad Institute Genomics Platform"/>
            <consortium name="The Broad Institute Genome Sequencing Center for Infectious Disease"/>
            <person name="Wu L."/>
            <person name="Ma J."/>
        </authorList>
    </citation>
    <scope>NUCLEOTIDE SEQUENCE [LARGE SCALE GENOMIC DNA]</scope>
    <source>
        <strain evidence="2 3">JCM 10425</strain>
    </source>
</reference>
<sequence>MTRLELGDELTIVTAAETRERLMPYLQAGTGLELDLSAVSDVDTAGLQLLLAARRADATLSDPSPVVRDLLEFTRLNAELR</sequence>
<dbReference type="InterPro" id="IPR036513">
    <property type="entry name" value="STAS_dom_sf"/>
</dbReference>
<dbReference type="Proteomes" id="UP001500967">
    <property type="component" value="Unassembled WGS sequence"/>
</dbReference>
<keyword evidence="3" id="KW-1185">Reference proteome</keyword>
<evidence type="ECO:0000313" key="2">
    <source>
        <dbReference type="EMBL" id="GAA0229544.1"/>
    </source>
</evidence>
<evidence type="ECO:0000259" key="1">
    <source>
        <dbReference type="PROSITE" id="PS50801"/>
    </source>
</evidence>
<gene>
    <name evidence="2" type="ORF">GCM10009539_13650</name>
</gene>
<dbReference type="RefSeq" id="WP_344647863.1">
    <property type="nucleotide sequence ID" value="NZ_BAAAGX010000006.1"/>
</dbReference>
<dbReference type="PROSITE" id="PS50801">
    <property type="entry name" value="STAS"/>
    <property type="match status" value="1"/>
</dbReference>
<dbReference type="CDD" id="cd07043">
    <property type="entry name" value="STAS_anti-anti-sigma_factors"/>
    <property type="match status" value="1"/>
</dbReference>
<accession>A0ABN0TTA4</accession>
<dbReference type="EMBL" id="BAAAGX010000006">
    <property type="protein sequence ID" value="GAA0229544.1"/>
    <property type="molecule type" value="Genomic_DNA"/>
</dbReference>
<dbReference type="Gene3D" id="3.30.750.24">
    <property type="entry name" value="STAS domain"/>
    <property type="match status" value="1"/>
</dbReference>
<dbReference type="SUPFAM" id="SSF52091">
    <property type="entry name" value="SpoIIaa-like"/>
    <property type="match status" value="1"/>
</dbReference>
<dbReference type="PANTHER" id="PTHR35849:SF2">
    <property type="entry name" value="BLR2341 PROTEIN"/>
    <property type="match status" value="1"/>
</dbReference>
<dbReference type="PANTHER" id="PTHR35849">
    <property type="entry name" value="BLR2341 PROTEIN"/>
    <property type="match status" value="1"/>
</dbReference>
<dbReference type="Pfam" id="PF13466">
    <property type="entry name" value="STAS_2"/>
    <property type="match status" value="1"/>
</dbReference>
<comment type="caution">
    <text evidence="2">The sequence shown here is derived from an EMBL/GenBank/DDBJ whole genome shotgun (WGS) entry which is preliminary data.</text>
</comment>
<proteinExistence type="predicted"/>
<evidence type="ECO:0000313" key="3">
    <source>
        <dbReference type="Proteomes" id="UP001500967"/>
    </source>
</evidence>
<dbReference type="InterPro" id="IPR052746">
    <property type="entry name" value="MlaB_ABC_Transporter"/>
</dbReference>
<dbReference type="InterPro" id="IPR002645">
    <property type="entry name" value="STAS_dom"/>
</dbReference>